<dbReference type="InterPro" id="IPR023646">
    <property type="entry name" value="Prisomal_replication_PriB"/>
</dbReference>
<comment type="caution">
    <text evidence="1">The sequence shown here is derived from an EMBL/GenBank/DDBJ whole genome shotgun (WGS) entry which is preliminary data.</text>
</comment>
<gene>
    <name evidence="1" type="ORF">GGR36_001761</name>
</gene>
<dbReference type="Gene3D" id="2.40.50.140">
    <property type="entry name" value="Nucleic acid-binding proteins"/>
    <property type="match status" value="1"/>
</dbReference>
<keyword evidence="2" id="KW-1185">Reference proteome</keyword>
<accession>A0A840BIJ1</accession>
<dbReference type="InterPro" id="IPR012340">
    <property type="entry name" value="NA-bd_OB-fold"/>
</dbReference>
<dbReference type="PIRSF" id="PIRSF003135">
    <property type="entry name" value="Primosomal_n"/>
    <property type="match status" value="1"/>
</dbReference>
<sequence length="77" mass="8246">MPALEFSLEHVSRQVEAGIEREVRCEVSALALGDAALAGQAYRPGDSVTLTGFLAARSARHKGLVMHVNTIEKLEGN</sequence>
<name>A0A840BIJ1_9RHOO</name>
<dbReference type="SUPFAM" id="SSF50249">
    <property type="entry name" value="Nucleic acid-binding proteins"/>
    <property type="match status" value="1"/>
</dbReference>
<dbReference type="AlphaFoldDB" id="A0A840BIJ1"/>
<evidence type="ECO:0000313" key="2">
    <source>
        <dbReference type="Proteomes" id="UP000561045"/>
    </source>
</evidence>
<evidence type="ECO:0000313" key="1">
    <source>
        <dbReference type="EMBL" id="MBB4012453.1"/>
    </source>
</evidence>
<dbReference type="GO" id="GO:0006260">
    <property type="term" value="P:DNA replication"/>
    <property type="evidence" value="ECO:0007669"/>
    <property type="project" value="InterPro"/>
</dbReference>
<dbReference type="GO" id="GO:0030894">
    <property type="term" value="C:replisome"/>
    <property type="evidence" value="ECO:0007669"/>
    <property type="project" value="InterPro"/>
</dbReference>
<reference evidence="1 2" key="1">
    <citation type="submission" date="2020-08" db="EMBL/GenBank/DDBJ databases">
        <title>Genomic Encyclopedia of Type Strains, Phase IV (KMG-IV): sequencing the most valuable type-strain genomes for metagenomic binning, comparative biology and taxonomic classification.</title>
        <authorList>
            <person name="Goeker M."/>
        </authorList>
    </citation>
    <scope>NUCLEOTIDE SEQUENCE [LARGE SCALE GENOMIC DNA]</scope>
    <source>
        <strain evidence="1 2">DSM 106739</strain>
    </source>
</reference>
<protein>
    <submittedName>
        <fullName evidence="1">Primosomal replication protein N</fullName>
    </submittedName>
</protein>
<proteinExistence type="predicted"/>
<dbReference type="GO" id="GO:0003697">
    <property type="term" value="F:single-stranded DNA binding"/>
    <property type="evidence" value="ECO:0007669"/>
    <property type="project" value="InterPro"/>
</dbReference>
<dbReference type="Proteomes" id="UP000561045">
    <property type="component" value="Unassembled WGS sequence"/>
</dbReference>
<organism evidence="1 2">
    <name type="scientific">Niveibacterium umoris</name>
    <dbReference type="NCBI Taxonomy" id="1193620"/>
    <lineage>
        <taxon>Bacteria</taxon>
        <taxon>Pseudomonadati</taxon>
        <taxon>Pseudomonadota</taxon>
        <taxon>Betaproteobacteria</taxon>
        <taxon>Rhodocyclales</taxon>
        <taxon>Rhodocyclaceae</taxon>
        <taxon>Niveibacterium</taxon>
    </lineage>
</organism>
<dbReference type="Pfam" id="PF22657">
    <property type="entry name" value="SSB_1"/>
    <property type="match status" value="1"/>
</dbReference>
<dbReference type="EMBL" id="JACIET010000001">
    <property type="protein sequence ID" value="MBB4012453.1"/>
    <property type="molecule type" value="Genomic_DNA"/>
</dbReference>